<keyword evidence="14" id="KW-1185">Reference proteome</keyword>
<organism evidence="13 14">
    <name type="scientific">Hominifimenecus microfluidus</name>
    <dbReference type="NCBI Taxonomy" id="2885348"/>
    <lineage>
        <taxon>Bacteria</taxon>
        <taxon>Bacillati</taxon>
        <taxon>Bacillota</taxon>
        <taxon>Clostridia</taxon>
        <taxon>Lachnospirales</taxon>
        <taxon>Lachnospiraceae</taxon>
        <taxon>Hominifimenecus</taxon>
    </lineage>
</organism>
<keyword evidence="2" id="KW-0813">Transport</keyword>
<feature type="transmembrane region" description="Helical" evidence="11">
    <location>
        <begin position="216"/>
        <end position="239"/>
    </location>
</feature>
<dbReference type="PANTHER" id="PTHR12428">
    <property type="entry name" value="OXA1"/>
    <property type="match status" value="1"/>
</dbReference>
<comment type="subcellular location">
    <subcellularLocation>
        <location evidence="1">Cell membrane</location>
        <topology evidence="1">Multi-pass membrane protein</topology>
    </subcellularLocation>
    <subcellularLocation>
        <location evidence="9">Membrane</location>
        <topology evidence="9">Multi-pass membrane protein</topology>
    </subcellularLocation>
</comment>
<keyword evidence="5" id="KW-0653">Protein transport</keyword>
<feature type="transmembrane region" description="Helical" evidence="11">
    <location>
        <begin position="46"/>
        <end position="67"/>
    </location>
</feature>
<evidence type="ECO:0000259" key="12">
    <source>
        <dbReference type="Pfam" id="PF02096"/>
    </source>
</evidence>
<dbReference type="GO" id="GO:0005886">
    <property type="term" value="C:plasma membrane"/>
    <property type="evidence" value="ECO:0007669"/>
    <property type="project" value="UniProtKB-SubCell"/>
</dbReference>
<name>A0AAE3EBW2_9FIRM</name>
<evidence type="ECO:0000256" key="11">
    <source>
        <dbReference type="SAM" id="Phobius"/>
    </source>
</evidence>
<dbReference type="Pfam" id="PF02096">
    <property type="entry name" value="60KD_IMP"/>
    <property type="match status" value="1"/>
</dbReference>
<feature type="compositionally biased region" description="Basic and acidic residues" evidence="10">
    <location>
        <begin position="299"/>
        <end position="318"/>
    </location>
</feature>
<proteinExistence type="inferred from homology"/>
<reference evidence="13" key="1">
    <citation type="submission" date="2021-10" db="EMBL/GenBank/DDBJ databases">
        <title>Anaerobic single-cell dispensing facilitates the cultivation of human gut bacteria.</title>
        <authorList>
            <person name="Afrizal A."/>
        </authorList>
    </citation>
    <scope>NUCLEOTIDE SEQUENCE</scope>
    <source>
        <strain evidence="13">CLA-AA-H215</strain>
    </source>
</reference>
<dbReference type="PANTHER" id="PTHR12428:SF65">
    <property type="entry name" value="CYTOCHROME C OXIDASE ASSEMBLY PROTEIN COX18, MITOCHONDRIAL"/>
    <property type="match status" value="1"/>
</dbReference>
<dbReference type="InterPro" id="IPR028055">
    <property type="entry name" value="YidC/Oxa/ALB_C"/>
</dbReference>
<comment type="caution">
    <text evidence="13">The sequence shown here is derived from an EMBL/GenBank/DDBJ whole genome shotgun (WGS) entry which is preliminary data.</text>
</comment>
<evidence type="ECO:0000256" key="9">
    <source>
        <dbReference type="RuleBase" id="RU003945"/>
    </source>
</evidence>
<dbReference type="CDD" id="cd20070">
    <property type="entry name" value="5TM_YidC_Alb3"/>
    <property type="match status" value="1"/>
</dbReference>
<evidence type="ECO:0000256" key="8">
    <source>
        <dbReference type="ARBA" id="ARBA00023186"/>
    </source>
</evidence>
<dbReference type="InterPro" id="IPR047196">
    <property type="entry name" value="YidC_ALB_C"/>
</dbReference>
<comment type="similarity">
    <text evidence="9">Belongs to the OXA1/ALB3/YidC family.</text>
</comment>
<keyword evidence="7 11" id="KW-0472">Membrane</keyword>
<dbReference type="GO" id="GO:0032977">
    <property type="term" value="F:membrane insertase activity"/>
    <property type="evidence" value="ECO:0007669"/>
    <property type="project" value="InterPro"/>
</dbReference>
<evidence type="ECO:0000256" key="5">
    <source>
        <dbReference type="ARBA" id="ARBA00022927"/>
    </source>
</evidence>
<dbReference type="Proteomes" id="UP001198182">
    <property type="component" value="Unassembled WGS sequence"/>
</dbReference>
<evidence type="ECO:0000313" key="14">
    <source>
        <dbReference type="Proteomes" id="UP001198182"/>
    </source>
</evidence>
<dbReference type="AlphaFoldDB" id="A0AAE3EBW2"/>
<keyword evidence="6 11" id="KW-1133">Transmembrane helix</keyword>
<feature type="region of interest" description="Disordered" evidence="10">
    <location>
        <begin position="297"/>
        <end position="323"/>
    </location>
</feature>
<gene>
    <name evidence="13" type="ORF">LKD81_14190</name>
</gene>
<accession>A0AAE3EBW2</accession>
<sequence>MRFFSLTTTTSGSAFGNWPIIKQIAWVLGLLMQGIFIVLSGMGIRSVAACIIVFTVITKMLMLPLTIKQQKFTKVNALMTPEIQAIQKKYANKKDQASMAKMQLEQQQVYDKYGSSMSAGCLPSLIQFPILFALYPVIYDLEKYIPQLANYSESEVQAMYQFMGMDLASTPGLSFPGILIPILAALFSFLSSKLMMVNQPKMEDSPMGSSMKMMNYTMPIMSLVICFTLPAFLGLYWVVQSLVMIIQQWAINKHMEGISVEDIIKENIEKQNKKRAKKGLPPLNEKANINAKKLAQMEAKNKEEHDKKLADRDAKMKSSTDYYNAKAADPNSLAARANMVREFNERNSKKK</sequence>
<feature type="domain" description="Membrane insertase YidC/Oxa/ALB C-terminal" evidence="12">
    <location>
        <begin position="49"/>
        <end position="253"/>
    </location>
</feature>
<evidence type="ECO:0000256" key="4">
    <source>
        <dbReference type="ARBA" id="ARBA00022692"/>
    </source>
</evidence>
<feature type="transmembrane region" description="Helical" evidence="11">
    <location>
        <begin position="173"/>
        <end position="195"/>
    </location>
</feature>
<dbReference type="RefSeq" id="WP_308454590.1">
    <property type="nucleotide sequence ID" value="NZ_JAJEQR010000052.1"/>
</dbReference>
<evidence type="ECO:0000313" key="13">
    <source>
        <dbReference type="EMBL" id="MCC2232131.1"/>
    </source>
</evidence>
<dbReference type="EMBL" id="JAJEQR010000052">
    <property type="protein sequence ID" value="MCC2232131.1"/>
    <property type="molecule type" value="Genomic_DNA"/>
</dbReference>
<evidence type="ECO:0000256" key="7">
    <source>
        <dbReference type="ARBA" id="ARBA00023136"/>
    </source>
</evidence>
<evidence type="ECO:0000256" key="2">
    <source>
        <dbReference type="ARBA" id="ARBA00022448"/>
    </source>
</evidence>
<dbReference type="GO" id="GO:0015031">
    <property type="term" value="P:protein transport"/>
    <property type="evidence" value="ECO:0007669"/>
    <property type="project" value="UniProtKB-KW"/>
</dbReference>
<evidence type="ECO:0000256" key="3">
    <source>
        <dbReference type="ARBA" id="ARBA00022475"/>
    </source>
</evidence>
<evidence type="ECO:0000256" key="1">
    <source>
        <dbReference type="ARBA" id="ARBA00004651"/>
    </source>
</evidence>
<keyword evidence="3" id="KW-1003">Cell membrane</keyword>
<dbReference type="InterPro" id="IPR001708">
    <property type="entry name" value="YidC/ALB3/OXA1/COX18"/>
</dbReference>
<evidence type="ECO:0000256" key="10">
    <source>
        <dbReference type="SAM" id="MobiDB-lite"/>
    </source>
</evidence>
<evidence type="ECO:0000256" key="6">
    <source>
        <dbReference type="ARBA" id="ARBA00022989"/>
    </source>
</evidence>
<keyword evidence="4 9" id="KW-0812">Transmembrane</keyword>
<dbReference type="GO" id="GO:0051205">
    <property type="term" value="P:protein insertion into membrane"/>
    <property type="evidence" value="ECO:0007669"/>
    <property type="project" value="TreeGrafter"/>
</dbReference>
<keyword evidence="8" id="KW-0143">Chaperone</keyword>
<dbReference type="NCBIfam" id="TIGR03592">
    <property type="entry name" value="yidC_oxa1_cterm"/>
    <property type="match status" value="1"/>
</dbReference>
<protein>
    <submittedName>
        <fullName evidence="13">YidC/Oxa1 family membrane protein insertase</fullName>
    </submittedName>
</protein>